<keyword evidence="2" id="KW-0540">Nuclease</keyword>
<dbReference type="PANTHER" id="PTHR33146:SF10">
    <property type="entry name" value="STRAND-SPECIFIC NUCLEASE, PUTATIVE-RELATED"/>
    <property type="match status" value="1"/>
</dbReference>
<dbReference type="GO" id="GO:0006308">
    <property type="term" value="P:DNA catabolic process"/>
    <property type="evidence" value="ECO:0007669"/>
    <property type="project" value="InterPro"/>
</dbReference>
<gene>
    <name evidence="10" type="ORF">ACHHYP_16953</name>
</gene>
<dbReference type="GO" id="GO:0046872">
    <property type="term" value="F:metal ion binding"/>
    <property type="evidence" value="ECO:0007669"/>
    <property type="project" value="UniProtKB-KW"/>
</dbReference>
<evidence type="ECO:0000256" key="3">
    <source>
        <dbReference type="ARBA" id="ARBA00022723"/>
    </source>
</evidence>
<name>A0A0A7CPU2_ACHHY</name>
<evidence type="ECO:0000313" key="11">
    <source>
        <dbReference type="Proteomes" id="UP000243579"/>
    </source>
</evidence>
<keyword evidence="8" id="KW-0732">Signal</keyword>
<dbReference type="SUPFAM" id="SSF48537">
    <property type="entry name" value="Phospholipase C/P1 nuclease"/>
    <property type="match status" value="1"/>
</dbReference>
<dbReference type="AlphaFoldDB" id="A0A0A7CPU2"/>
<dbReference type="Gene3D" id="1.10.575.10">
    <property type="entry name" value="P1 Nuclease"/>
    <property type="match status" value="1"/>
</dbReference>
<protein>
    <submittedName>
        <fullName evidence="9">Secreted protein</fullName>
    </submittedName>
</protein>
<dbReference type="InterPro" id="IPR003154">
    <property type="entry name" value="S1/P1nuclease"/>
</dbReference>
<keyword evidence="4" id="KW-0255">Endonuclease</keyword>
<reference evidence="9 11" key="1">
    <citation type="journal article" date="2014" name="Genome Biol. Evol.">
        <title>The secreted proteins of Achlya hypogyna and Thraustotheca clavata identify the ancestral oomycete secretome and reveal gene acquisitions by horizontal gene transfer.</title>
        <authorList>
            <person name="Misner I."/>
            <person name="Blouin N."/>
            <person name="Leonard G."/>
            <person name="Richards T.A."/>
            <person name="Lane C.E."/>
        </authorList>
    </citation>
    <scope>NUCLEOTIDE SEQUENCE</scope>
    <source>
        <strain evidence="9 11">ATCC 48635</strain>
    </source>
</reference>
<keyword evidence="6" id="KW-1015">Disulfide bond</keyword>
<evidence type="ECO:0000256" key="7">
    <source>
        <dbReference type="ARBA" id="ARBA00023180"/>
    </source>
</evidence>
<keyword evidence="5" id="KW-0378">Hydrolase</keyword>
<evidence type="ECO:0000256" key="1">
    <source>
        <dbReference type="ARBA" id="ARBA00009547"/>
    </source>
</evidence>
<dbReference type="EMBL" id="JNBR01000153">
    <property type="protein sequence ID" value="OQR96160.1"/>
    <property type="molecule type" value="Genomic_DNA"/>
</dbReference>
<evidence type="ECO:0000313" key="9">
    <source>
        <dbReference type="EMBL" id="AIG56484.1"/>
    </source>
</evidence>
<feature type="chain" id="PRO_5002026975" evidence="8">
    <location>
        <begin position="18"/>
        <end position="341"/>
    </location>
</feature>
<evidence type="ECO:0000256" key="6">
    <source>
        <dbReference type="ARBA" id="ARBA00023157"/>
    </source>
</evidence>
<keyword evidence="7" id="KW-0325">Glycoprotein</keyword>
<dbReference type="GO" id="GO:0003676">
    <property type="term" value="F:nucleic acid binding"/>
    <property type="evidence" value="ECO:0007669"/>
    <property type="project" value="InterPro"/>
</dbReference>
<sequence length="341" mass="37127">MRTTLPVLALLAAPVQAWWDGGHQTTAEIASQLMAADDVRTINGVLGLWNDEFPNTGEVSTAVIWPDLLKCSSTSATYCPSPLKPSLNAMDNWHYINVPLNVDGSDWHGLTTADVDALVKASFDGLALDVMTKALATMKTTQSTWSANFVLRYFLHAFTDIHQPLHTAAGISAALPAGDLGGNKYKFRQPCVATNLHAVWDSAAGEYSTNWTPDMVPGSAARAALSQNASALIAKFANSTDAVDYARWANVSYADFVAGMKIVFPLTIIDSYKAAREYVYTDMSLDLDAKGTVECPSVSYQRRLVQVVERQFYVGGSRLAVVLTQFARQLRSLNLEPRHAC</sequence>
<evidence type="ECO:0000313" key="10">
    <source>
        <dbReference type="EMBL" id="OQR96160.1"/>
    </source>
</evidence>
<evidence type="ECO:0000256" key="4">
    <source>
        <dbReference type="ARBA" id="ARBA00022759"/>
    </source>
</evidence>
<dbReference type="GO" id="GO:0004519">
    <property type="term" value="F:endonuclease activity"/>
    <property type="evidence" value="ECO:0007669"/>
    <property type="project" value="UniProtKB-KW"/>
</dbReference>
<dbReference type="OrthoDB" id="441446at2759"/>
<dbReference type="Proteomes" id="UP000243579">
    <property type="component" value="Unassembled WGS sequence"/>
</dbReference>
<dbReference type="Pfam" id="PF02265">
    <property type="entry name" value="S1-P1_nuclease"/>
    <property type="match status" value="1"/>
</dbReference>
<dbReference type="CDD" id="cd11010">
    <property type="entry name" value="S1-P1_nuclease"/>
    <property type="match status" value="1"/>
</dbReference>
<comment type="similarity">
    <text evidence="1">Belongs to the nuclease type I family.</text>
</comment>
<proteinExistence type="inferred from homology"/>
<feature type="signal peptide" evidence="8">
    <location>
        <begin position="1"/>
        <end position="17"/>
    </location>
</feature>
<evidence type="ECO:0000256" key="5">
    <source>
        <dbReference type="ARBA" id="ARBA00022801"/>
    </source>
</evidence>
<evidence type="ECO:0000256" key="8">
    <source>
        <dbReference type="SAM" id="SignalP"/>
    </source>
</evidence>
<dbReference type="GO" id="GO:0016788">
    <property type="term" value="F:hydrolase activity, acting on ester bonds"/>
    <property type="evidence" value="ECO:0007669"/>
    <property type="project" value="InterPro"/>
</dbReference>
<organism evidence="9">
    <name type="scientific">Achlya hypogyna</name>
    <name type="common">Oomycete</name>
    <name type="synonym">Protoachlya hypogyna</name>
    <dbReference type="NCBI Taxonomy" id="1202772"/>
    <lineage>
        <taxon>Eukaryota</taxon>
        <taxon>Sar</taxon>
        <taxon>Stramenopiles</taxon>
        <taxon>Oomycota</taxon>
        <taxon>Saprolegniomycetes</taxon>
        <taxon>Saprolegniales</taxon>
        <taxon>Achlyaceae</taxon>
        <taxon>Achlya</taxon>
    </lineage>
</organism>
<dbReference type="InterPro" id="IPR008947">
    <property type="entry name" value="PLipase_C/P1_nuclease_dom_sf"/>
</dbReference>
<keyword evidence="11" id="KW-1185">Reference proteome</keyword>
<evidence type="ECO:0000256" key="2">
    <source>
        <dbReference type="ARBA" id="ARBA00022722"/>
    </source>
</evidence>
<dbReference type="PANTHER" id="PTHR33146">
    <property type="entry name" value="ENDONUCLEASE 4"/>
    <property type="match status" value="1"/>
</dbReference>
<accession>A0A0A7CPU2</accession>
<dbReference type="EMBL" id="KM039023">
    <property type="protein sequence ID" value="AIG56484.1"/>
    <property type="molecule type" value="Genomic_DNA"/>
</dbReference>
<dbReference type="STRING" id="1202772.A0A0A7CPU2"/>
<keyword evidence="3" id="KW-0479">Metal-binding</keyword>